<comment type="similarity">
    <text evidence="2">Belongs to the GILT family.</text>
</comment>
<sequence>MVNLNLCLLTFFLSLCTFTAFADDLVAVNYYAESLCPDCLAFSKGPMNVAIDKVGSIFTLTYVPSGNAKLQSDGTLKCQHGPMECLINKVDACLLHYYPDRYGWM</sequence>
<proteinExistence type="inferred from homology"/>
<reference evidence="7" key="2">
    <citation type="submission" date="2024-06" db="UniProtKB">
        <authorList>
            <consortium name="EnsemblMetazoa"/>
        </authorList>
    </citation>
    <scope>IDENTIFICATION</scope>
</reference>
<dbReference type="RefSeq" id="XP_019863901.1">
    <property type="nucleotide sequence ID" value="XM_020008342.1"/>
</dbReference>
<organism evidence="7 8">
    <name type="scientific">Amphimedon queenslandica</name>
    <name type="common">Sponge</name>
    <dbReference type="NCBI Taxonomy" id="400682"/>
    <lineage>
        <taxon>Eukaryota</taxon>
        <taxon>Metazoa</taxon>
        <taxon>Porifera</taxon>
        <taxon>Demospongiae</taxon>
        <taxon>Heteroscleromorpha</taxon>
        <taxon>Haplosclerida</taxon>
        <taxon>Niphatidae</taxon>
        <taxon>Amphimedon</taxon>
    </lineage>
</organism>
<keyword evidence="5" id="KW-0325">Glycoprotein</keyword>
<keyword evidence="4 6" id="KW-0732">Signal</keyword>
<reference evidence="8" key="1">
    <citation type="journal article" date="2010" name="Nature">
        <title>The Amphimedon queenslandica genome and the evolution of animal complexity.</title>
        <authorList>
            <person name="Srivastava M."/>
            <person name="Simakov O."/>
            <person name="Chapman J."/>
            <person name="Fahey B."/>
            <person name="Gauthier M.E."/>
            <person name="Mitros T."/>
            <person name="Richards G.S."/>
            <person name="Conaco C."/>
            <person name="Dacre M."/>
            <person name="Hellsten U."/>
            <person name="Larroux C."/>
            <person name="Putnam N.H."/>
            <person name="Stanke M."/>
            <person name="Adamska M."/>
            <person name="Darling A."/>
            <person name="Degnan S.M."/>
            <person name="Oakley T.H."/>
            <person name="Plachetzki D.C."/>
            <person name="Zhai Y."/>
            <person name="Adamski M."/>
            <person name="Calcino A."/>
            <person name="Cummins S.F."/>
            <person name="Goodstein D.M."/>
            <person name="Harris C."/>
            <person name="Jackson D.J."/>
            <person name="Leys S.P."/>
            <person name="Shu S."/>
            <person name="Woodcroft B.J."/>
            <person name="Vervoort M."/>
            <person name="Kosik K.S."/>
            <person name="Manning G."/>
            <person name="Degnan B.M."/>
            <person name="Rokhsar D.S."/>
        </authorList>
    </citation>
    <scope>NUCLEOTIDE SEQUENCE [LARGE SCALE GENOMIC DNA]</scope>
</reference>
<feature type="chain" id="PRO_5043006485" description="Gamma-interferon-inducible lysosomal thiol reductase" evidence="6">
    <location>
        <begin position="23"/>
        <end position="105"/>
    </location>
</feature>
<dbReference type="Pfam" id="PF03227">
    <property type="entry name" value="GILT"/>
    <property type="match status" value="1"/>
</dbReference>
<evidence type="ECO:0000313" key="8">
    <source>
        <dbReference type="Proteomes" id="UP000007879"/>
    </source>
</evidence>
<dbReference type="KEGG" id="aqu:109593105"/>
<dbReference type="Proteomes" id="UP000007879">
    <property type="component" value="Unassembled WGS sequence"/>
</dbReference>
<evidence type="ECO:0000256" key="1">
    <source>
        <dbReference type="ARBA" id="ARBA00004613"/>
    </source>
</evidence>
<evidence type="ECO:0000256" key="3">
    <source>
        <dbReference type="ARBA" id="ARBA00022525"/>
    </source>
</evidence>
<dbReference type="GeneID" id="109593105"/>
<evidence type="ECO:0000256" key="5">
    <source>
        <dbReference type="ARBA" id="ARBA00023180"/>
    </source>
</evidence>
<keyword evidence="8" id="KW-1185">Reference proteome</keyword>
<dbReference type="PANTHER" id="PTHR13234">
    <property type="entry name" value="GAMMA-INTERFERON INDUCIBLE LYSOSOMAL THIOL REDUCTASE GILT"/>
    <property type="match status" value="1"/>
</dbReference>
<dbReference type="GO" id="GO:0016671">
    <property type="term" value="F:oxidoreductase activity, acting on a sulfur group of donors, disulfide as acceptor"/>
    <property type="evidence" value="ECO:0007669"/>
    <property type="project" value="InterPro"/>
</dbReference>
<keyword evidence="3" id="KW-0964">Secreted</keyword>
<dbReference type="InterPro" id="IPR004911">
    <property type="entry name" value="Interferon-induced_GILT"/>
</dbReference>
<evidence type="ECO:0000256" key="6">
    <source>
        <dbReference type="SAM" id="SignalP"/>
    </source>
</evidence>
<feature type="signal peptide" evidence="6">
    <location>
        <begin position="1"/>
        <end position="22"/>
    </location>
</feature>
<dbReference type="PANTHER" id="PTHR13234:SF8">
    <property type="entry name" value="GAMMA-INTERFERON-INDUCIBLE LYSOSOMAL THIOL REDUCTASE"/>
    <property type="match status" value="1"/>
</dbReference>
<name>A0AAN0K3H3_AMPQE</name>
<dbReference type="EnsemblMetazoa" id="XM_020008342.1">
    <property type="protein sequence ID" value="XP_019863901.1"/>
    <property type="gene ID" value="LOC109593105"/>
</dbReference>
<dbReference type="AlphaFoldDB" id="A0AAN0K3H3"/>
<evidence type="ECO:0000256" key="2">
    <source>
        <dbReference type="ARBA" id="ARBA00005679"/>
    </source>
</evidence>
<comment type="subcellular location">
    <subcellularLocation>
        <location evidence="1">Secreted</location>
    </subcellularLocation>
</comment>
<dbReference type="GO" id="GO:0005576">
    <property type="term" value="C:extracellular region"/>
    <property type="evidence" value="ECO:0007669"/>
    <property type="project" value="UniProtKB-SubCell"/>
</dbReference>
<protein>
    <recommendedName>
        <fullName evidence="9">Gamma-interferon-inducible lysosomal thiol reductase</fullName>
    </recommendedName>
</protein>
<evidence type="ECO:0008006" key="9">
    <source>
        <dbReference type="Google" id="ProtNLM"/>
    </source>
</evidence>
<evidence type="ECO:0000256" key="4">
    <source>
        <dbReference type="ARBA" id="ARBA00022729"/>
    </source>
</evidence>
<accession>A0AAN0K3H3</accession>
<evidence type="ECO:0000313" key="7">
    <source>
        <dbReference type="EnsemblMetazoa" id="XP_019863901.1"/>
    </source>
</evidence>